<evidence type="ECO:0008006" key="4">
    <source>
        <dbReference type="Google" id="ProtNLM"/>
    </source>
</evidence>
<feature type="signal peptide" evidence="1">
    <location>
        <begin position="1"/>
        <end position="32"/>
    </location>
</feature>
<evidence type="ECO:0000313" key="2">
    <source>
        <dbReference type="EMBL" id="TCK16906.1"/>
    </source>
</evidence>
<dbReference type="OrthoDB" id="6080820at2"/>
<sequence>MTSDLKTGLTASAAARTLLAGSLILAGNSLQAADNPFVSTDLSAGYRLADADAGDKAGESKAMKGEGKCGGKAASEAVCGIYQIGSSHKDPAKVKDGKCGGHKVVEALCGGAR</sequence>
<comment type="caution">
    <text evidence="2">The sequence shown here is derived from an EMBL/GenBank/DDBJ whole genome shotgun (WGS) entry which is preliminary data.</text>
</comment>
<keyword evidence="1" id="KW-0732">Signal</keyword>
<protein>
    <recommendedName>
        <fullName evidence="4">Low-complexity protein</fullName>
    </recommendedName>
</protein>
<feature type="chain" id="PRO_5020449021" description="Low-complexity protein" evidence="1">
    <location>
        <begin position="33"/>
        <end position="113"/>
    </location>
</feature>
<gene>
    <name evidence="2" type="ORF">DFR30_0125</name>
</gene>
<name>A0A4V2PGI2_9GAMM</name>
<dbReference type="EMBL" id="SMFX01000001">
    <property type="protein sequence ID" value="TCK16906.1"/>
    <property type="molecule type" value="Genomic_DNA"/>
</dbReference>
<dbReference type="Proteomes" id="UP000295707">
    <property type="component" value="Unassembled WGS sequence"/>
</dbReference>
<keyword evidence="3" id="KW-1185">Reference proteome</keyword>
<evidence type="ECO:0000256" key="1">
    <source>
        <dbReference type="SAM" id="SignalP"/>
    </source>
</evidence>
<organism evidence="2 3">
    <name type="scientific">Thiogranum longum</name>
    <dbReference type="NCBI Taxonomy" id="1537524"/>
    <lineage>
        <taxon>Bacteria</taxon>
        <taxon>Pseudomonadati</taxon>
        <taxon>Pseudomonadota</taxon>
        <taxon>Gammaproteobacteria</taxon>
        <taxon>Chromatiales</taxon>
        <taxon>Ectothiorhodospiraceae</taxon>
        <taxon>Thiogranum</taxon>
    </lineage>
</organism>
<evidence type="ECO:0000313" key="3">
    <source>
        <dbReference type="Proteomes" id="UP000295707"/>
    </source>
</evidence>
<reference evidence="2 3" key="1">
    <citation type="submission" date="2019-03" db="EMBL/GenBank/DDBJ databases">
        <title>Genomic Encyclopedia of Type Strains, Phase IV (KMG-IV): sequencing the most valuable type-strain genomes for metagenomic binning, comparative biology and taxonomic classification.</title>
        <authorList>
            <person name="Goeker M."/>
        </authorList>
    </citation>
    <scope>NUCLEOTIDE SEQUENCE [LARGE SCALE GENOMIC DNA]</scope>
    <source>
        <strain evidence="2 3">DSM 19610</strain>
    </source>
</reference>
<dbReference type="AlphaFoldDB" id="A0A4V2PGI2"/>
<dbReference type="RefSeq" id="WP_132970835.1">
    <property type="nucleotide sequence ID" value="NZ_SMFX01000001.1"/>
</dbReference>
<proteinExistence type="predicted"/>
<accession>A0A4V2PGI2</accession>